<feature type="domain" description="Cadherin" evidence="19">
    <location>
        <begin position="2748"/>
        <end position="2862"/>
    </location>
</feature>
<feature type="domain" description="Cadherin" evidence="19">
    <location>
        <begin position="2335"/>
        <end position="2436"/>
    </location>
</feature>
<dbReference type="SUPFAM" id="SSF49899">
    <property type="entry name" value="Concanavalin A-like lectins/glucanases"/>
    <property type="match status" value="1"/>
</dbReference>
<dbReference type="InterPro" id="IPR001881">
    <property type="entry name" value="EGF-like_Ca-bd_dom"/>
</dbReference>
<dbReference type="FunFam" id="2.60.40.60:FF:000061">
    <property type="entry name" value="FAT atypical cadherin 3"/>
    <property type="match status" value="1"/>
</dbReference>
<dbReference type="FunFam" id="2.60.40.60:FF:000033">
    <property type="entry name" value="FAT atypical cadherin 1"/>
    <property type="match status" value="1"/>
</dbReference>
<evidence type="ECO:0000256" key="11">
    <source>
        <dbReference type="ARBA" id="ARBA00023136"/>
    </source>
</evidence>
<dbReference type="PRINTS" id="PR00205">
    <property type="entry name" value="CADHERIN"/>
</dbReference>
<comment type="caution">
    <text evidence="20">The sequence shown here is derived from an EMBL/GenBank/DDBJ whole genome shotgun (WGS) entry which is preliminary data.</text>
</comment>
<feature type="domain" description="Cadherin" evidence="19">
    <location>
        <begin position="2964"/>
        <end position="3065"/>
    </location>
</feature>
<keyword evidence="12 15" id="KW-1015">Disulfide bond</keyword>
<evidence type="ECO:0000256" key="9">
    <source>
        <dbReference type="ARBA" id="ARBA00022889"/>
    </source>
</evidence>
<evidence type="ECO:0000256" key="14">
    <source>
        <dbReference type="PROSITE-ProRule" id="PRU00043"/>
    </source>
</evidence>
<dbReference type="PANTHER" id="PTHR24027:SF423">
    <property type="entry name" value="PROTOCADHERIN-16"/>
    <property type="match status" value="1"/>
</dbReference>
<proteinExistence type="predicted"/>
<keyword evidence="7" id="KW-0677">Repeat</keyword>
<keyword evidence="13" id="KW-0325">Glycoprotein</keyword>
<feature type="domain" description="Cadherin" evidence="19">
    <location>
        <begin position="92"/>
        <end position="200"/>
    </location>
</feature>
<dbReference type="InterPro" id="IPR015919">
    <property type="entry name" value="Cadherin-like_sf"/>
</dbReference>
<dbReference type="PROSITE" id="PS00232">
    <property type="entry name" value="CADHERIN_1"/>
    <property type="match status" value="13"/>
</dbReference>
<comment type="caution">
    <text evidence="15">Lacks conserved residue(s) required for the propagation of feature annotation.</text>
</comment>
<dbReference type="FunFam" id="2.10.25.10:FF:000031">
    <property type="entry name" value="neurogenic locus notch homolog protein 3"/>
    <property type="match status" value="1"/>
</dbReference>
<evidence type="ECO:0000313" key="21">
    <source>
        <dbReference type="Proteomes" id="UP001557470"/>
    </source>
</evidence>
<dbReference type="FunFam" id="2.60.40.60:FF:000053">
    <property type="entry name" value="FAT atypical cadherin 3"/>
    <property type="match status" value="1"/>
</dbReference>
<dbReference type="SMART" id="SM00179">
    <property type="entry name" value="EGF_CA"/>
    <property type="match status" value="3"/>
</dbReference>
<evidence type="ECO:0000259" key="19">
    <source>
        <dbReference type="PROSITE" id="PS50268"/>
    </source>
</evidence>
<feature type="domain" description="Cadherin" evidence="19">
    <location>
        <begin position="1824"/>
        <end position="1935"/>
    </location>
</feature>
<accession>A0ABD0X283</accession>
<dbReference type="InterPro" id="IPR039808">
    <property type="entry name" value="Cadherin"/>
</dbReference>
<feature type="domain" description="Cadherin" evidence="19">
    <location>
        <begin position="3066"/>
        <end position="3170"/>
    </location>
</feature>
<dbReference type="FunFam" id="2.60.40.60:FF:000051">
    <property type="entry name" value="FAT atypical cadherin 1"/>
    <property type="match status" value="1"/>
</dbReference>
<dbReference type="InterPro" id="IPR018097">
    <property type="entry name" value="EGF_Ca-bd_CS"/>
</dbReference>
<feature type="domain" description="Cadherin" evidence="19">
    <location>
        <begin position="2437"/>
        <end position="2540"/>
    </location>
</feature>
<dbReference type="FunFam" id="2.60.40.60:FF:000059">
    <property type="entry name" value="FAT atypical cadherin 3"/>
    <property type="match status" value="1"/>
</dbReference>
<feature type="domain" description="Cadherin" evidence="19">
    <location>
        <begin position="1710"/>
        <end position="1823"/>
    </location>
</feature>
<protein>
    <submittedName>
        <fullName evidence="20">Uncharacterized protein</fullName>
    </submittedName>
</protein>
<feature type="domain" description="Cadherin" evidence="19">
    <location>
        <begin position="1309"/>
        <end position="1400"/>
    </location>
</feature>
<dbReference type="GO" id="GO:0007155">
    <property type="term" value="P:cell adhesion"/>
    <property type="evidence" value="ECO:0007669"/>
    <property type="project" value="UniProtKB-KW"/>
</dbReference>
<dbReference type="FunFam" id="2.60.40.60:FF:000039">
    <property type="entry name" value="FAT atypical cadherin 3"/>
    <property type="match status" value="1"/>
</dbReference>
<feature type="disulfide bond" evidence="15">
    <location>
        <begin position="4067"/>
        <end position="4076"/>
    </location>
</feature>
<name>A0ABD0X283_UMBPY</name>
<evidence type="ECO:0000259" key="17">
    <source>
        <dbReference type="PROSITE" id="PS50025"/>
    </source>
</evidence>
<reference evidence="20 21" key="1">
    <citation type="submission" date="2024-06" db="EMBL/GenBank/DDBJ databases">
        <authorList>
            <person name="Pan Q."/>
            <person name="Wen M."/>
            <person name="Jouanno E."/>
            <person name="Zahm M."/>
            <person name="Klopp C."/>
            <person name="Cabau C."/>
            <person name="Louis A."/>
            <person name="Berthelot C."/>
            <person name="Parey E."/>
            <person name="Roest Crollius H."/>
            <person name="Montfort J."/>
            <person name="Robinson-Rechavi M."/>
            <person name="Bouchez O."/>
            <person name="Lampietro C."/>
            <person name="Lopez Roques C."/>
            <person name="Donnadieu C."/>
            <person name="Postlethwait J."/>
            <person name="Bobe J."/>
            <person name="Verreycken H."/>
            <person name="Guiguen Y."/>
        </authorList>
    </citation>
    <scope>NUCLEOTIDE SEQUENCE [LARGE SCALE GENOMIC DNA]</scope>
    <source>
        <strain evidence="20">Up_M1</strain>
        <tissue evidence="20">Testis</tissue>
    </source>
</reference>
<evidence type="ECO:0000256" key="3">
    <source>
        <dbReference type="ARBA" id="ARBA00022475"/>
    </source>
</evidence>
<dbReference type="SMART" id="SM00112">
    <property type="entry name" value="CA"/>
    <property type="match status" value="34"/>
</dbReference>
<sequence length="4341" mass="477685">MGIYITDTPWDIQYKIQSGDGESIFKAEEYIVGDFSFLRIRTKGGISAILNREVKEHYSVTVNALKLSTNASAQTRVQVRVLDTNDLRPLFSLTSYSVSVPENTAVRTRILKVAATDADVGKNGEHYFSLRGEHTDKFAVHPTSGVITLMARLRYAEQKLFEMDVLAVDRGMKLYGSSSFISTAKLMVRVLQANEHAPVLTAVPLVPSNTDNDPTYAIVTVEDNDQGSNGEIASLRIVAGDPLRQFRAVRTSPGGKEYSVKAVKHVDWDSCHFGCNLTLQAKDKGSPPRFSSATVIRVRSPHVNVWAPIFEKSIYRVNLTEFAPPNSSVVMVRATPHHPMLKYSIKYPYRTQQKMHPFTINSNTGLITTTESIQADRASQYEFEVIINQQQASTRVLINVIDVNNNAPIFLRPSYNGSVDENVPVGTSILTVSASDLDEGENGFVSYVITNVNPTQPFTIDYFTGVIRTARELDFEQMPRVYNLRVKASDWGSPFCQEVEAPVTITLNNVNDNMPLFEKIDCEVNVPRAHRLAEQILALSAIDADDMEVVQYVIIDGNSLGLFDLTPDTGVLSLNLPLHDGEAARLTFHSLQISASDGETSSEPMFVNITVLPGSGPAVVQCVDTGVVQRLAENILFGSKLHFETEREGHFQDINLINNYTPHFVDSVPNVIEVKEDLPVGTRIALLSALDADSGFSGTLMFVISEGDFESRFMIETDTGWLKIQSLDREVTDQYTLNITVYDLGKPQRSASHVIQVNVLDSNDNSPTFLQNSYSVLIREDTTVGTAVIQVGATDKDSGANGVIRYSFMAESDHVVINDQTGVVFVKSPLDRELNPNIILKVVACDQAVDEPRMVSTVSLKVVLEDVNDNPPRIFPLHQRVKVPEDLPVGTVMVWLQAHDPDQGPHGQVRFSLLDDGDGDFEIDKTNGAVRISRNLDFERRQVYNLTARAKDKGKPDSLYSTCFIEVYIVDVDENLHPPRFPSFVDKGRVREDAPIGASIMTVTAQDNDQGRDGELYYSIREGSGLGVFTIHGESGVIQTQELLDHEATSRYWLNIYATDLGVVPQSSFVQVYIEVEDVNDNAPQTSEPVYYPEIMENSPRDVSVIQVEAIDPDSGSSAQLSYKITAGNPQGFFSIDHNTGLVTTTSRKLDREQQEEHTLEITVTDQGVPARATSVRVVVQVLDENDNTPRFLEKLARIQLPQREGKGVDNRQHIYRVIASDRDTGPNAELSFTIEEGDEQMRFFIEPKTGQVYSREIITAGEYDILTIKVIDNGTPQRWSTCRLHIEWILRPEPSREPLEFEDTSFSFSVMDTDPVAHMLGVISTQPIAPPVWFRITGGNSDRRFDVGKASGTLILAKPLHAEPESNYSVTVEATDGTRSINTQVFIKVIDTNNHRPQFSQPQYEVRIPEDTAPETGILLVQASDKDTGNKLSFTLLSSTDPFSQRQFRLDPWTGQLFTIEPLDREVMKRHTLTVMVRDEGVNVKRNLVRVIVHVEDTNDNPPWFTSTQYSGQVIESAAVGSAVLQVSARDRDQGSNAEITYSIESGNEDMLFAIDPVLGTITVARKLDSDNKRQFELSVKASDRGEPPLSVVTTACIAITVPDNARPSFPQENPSAVISETAPVGSFVTVVSASSPSSVLYQISAGNINDVFDINPNSGVIVTQRSLDYESVSSYRVIVQATNMADMVGYATVLIHLRDENDNSPVLTQTEYRGFVSESAPANSMVLTNENVPLVIQATDGDIDLNGMLVYHIVEPYALDFFAIDSSTGAIQTVTRLDYEQRSEFNFTVQVHDRGKPHLFSESTANVTIRVTDVNDCPPEFSQATFETSVIVPTYVGVKLITINATDRDLPAGSKLLFSITDGNIGGKFTIDSTSGVISVQNPNHLRNRYVLTVNASDGRFSRTTLVNVNVRENKNKDLGFTQDLYTASIPENTSTSKTLAVLTVAGNKVSKPLFYNILNPQGRFKIGHTSGVLFSTGIPFDREKQDTFELVVEVSTEQRSSGVAHAVVLVTIEDVNDNEPVFVGLPYSALVQLDSEVGQVVRQVTAVDKDIGSNAEIKYQLKDDQGYFQISSSGEISLKRSIHPKDINAKLVINVIAIDKGDVPLSSSVELVVIVVNKAVPVFEKSFYNIVIPEDVLLDSSVVQIQANTSEGPRTVYSISEGDPLDQFSISFITGVLHVVRPLDYETHPAYRLSVRATDSLTGAHSEVFVDIILEDVNDNSPTFRESLYGACVSESTAVDSSVLQVSATDSDSGNNNWLFYQLLEEGGGTSDFFSIDRDRGVIMTSGPLDYELRPQHRLVVRAVDGGVPAQSSEVPVIISVTDINDNPPVFTQSVYEATVSQLAQRGHFVACVRASDADLLGTDHLEYSLLSGNEDYSFAIDGKSGEIVISNHRNLNLEPFYNLSVSVSDGVYRTLSNVEVTVVSWNLHSPSFSNNDTIIELLENSPVGTLVTQVTAIDKDPGIYGKVTYYIVNANAKSKFTINEIGEIFTLESLDRENVINRHIWISLMAKDGGGKLGFSSIRVILADVNDNTPRFRALEYKVSIPRDLPKGTVIVRVSAVDADEGRNAEITYTVESEVGGFNIHPISGDIVMEGHFTAYEIDLFSFYVRAKDAGDPPKQSVVPVYIRLLPKEVTMPEFKLQQRLLFSEDLSIGSEIDVIEESVKPLIYNLVKGNTLESNQDEVFTLNADTGKLRIAKRLDFETTKRYLLTLHAQTTPEANSVIASADLDIQLQDVNDNIPQFESDTYRSFVVENLPKGTTVIQVRAIDLDSGVNGQVTYSLDQNQNTVEVLGIFDVDKLSGWITTLKELDREKQEQYTVAVLASDRGKDVRLNATAVVEVTVVDVNDNPVRFEEEVFRSSVNEDVPVPSGAIAVLRTTDKDSQDLNQQIYCFITGGDPLGQFGLEYSQREWKVVVRKALDREEKDSYLLKVTATDETSVTSTTVEISVLDANDNSPVCERHLYAQTIPENTPEGRLILQVSASDADIQTNAQISYTISGDGADHFSVDSDTGELRTLLPLDREARETYRLVARAEDGGQRYCQVDVVITVGDVNDNAPEFTANPYTVTIFDNTEINTYVARLQATDLDSGKNSWILYSFEDSADRRFSIQQESGLISLEQPLLRGPHPGYTLRVRATDQGSPKRLSSVCSVVVSVISINDRPLAFQNKDYGVTVPEDVAVGTQVLRVYAARGDAHLPADITYSIVNGNELGLFSVNSDTGDIFVTKFLDYEACHEHYLTVEASDKRLRGQGDIATVTVYLTDINDNSPVFSQEKYSAVISEDTDMGLTVVRVMAVDMDGPANNRIHYSIVKGNQEGPFTIDAVSGEVKVIRPLDREKVSGYTLVVRASDSGNPSRTSSALIHIDVSDVNDNAPVFSQNNYSLVVQENIRVGSSVLQLTVTDRDASHNGPPFSFTILGGDEGGSFLIDHQGTLWTTSQLNHSVQNHYTLHIQVLDNGRPPIQASTVIRIRVIPVSLHPPAVSPLEVFISTPGEAYPGGVLGQIHATDQDPADSLTYDLQPNTAGTLFSISPFNGHLTTRPGQALRLGHYLLNVTVTDGRFTAATTVGVHVRQVTKRQLQSSVAFRLGRVGPEEFIGQHWRAFQRALRTAAGLRKSDIQLVSLQPSEPPGSLDVLLAPGRSTPASSLNTTKDGMLLHKLNASVGAIQESTGLHVIRVFRKLCADMDCPAKLCIETVTLNQSSLAAYSTATLSLITSAHHRSAACRCKGGKCPVLNKMCEGKPCPEGSECVPSQGEERYSCVCPPDKQGPCSGGQALWFNGQGYIRYRLMENRYSEMKLSLRLRTVAQHGTVMLARGIDFSLLEIVDGRLRYQFDCGSGPGILSIHSAHVSDGQWHNISLEVDGNYAKLILDQFHKASGTAPGTRCTLNLDGRLFLGGASDLDQQRAAMTNSKNVPVPQSHNLQGCMDAVRFNGYELTLDTEEAYPQAEEVVGVTGGCEASIPAPDCASEPCVNGGTCTPLPHGGFMCKCTALFSGLHCEVAASPCSSNPCLYGGTCILDLQHYYCQCRGHYSGPRCEIGPYCKHNPCRNAGRCIDSLDGAVCECELGFQGERCLEDVDECMQTESPCSNRGVCVNTYGSFNCSCVPGFAGPLCQMEVVDKKELLFTSWSVRLEGFLGLAMFLVIVFGLALLFVVVRNRAKQEETDVDKDEDDKDFFGSAYLEVRPSREVPPQLPVRPVSYTPSYPSGSHHTINRGSIEDPKLVEPTDICPFVPDLDSVTVQRRGVAVCSVAPTLPGRPRSNTPSDTESIQKSCWDYHYDEEIMELNPEEQRTSGSASQFQPLCSDQSPDDNGYLWDTSDWTLYGSAQHAVDQEVFLWK</sequence>
<dbReference type="FunFam" id="2.60.40.60:FF:000024">
    <property type="entry name" value="FAT atypical cadherin 3"/>
    <property type="match status" value="1"/>
</dbReference>
<dbReference type="FunFam" id="2.60.40.60:FF:000013">
    <property type="entry name" value="Cadherin EGF LAG seven-pass G-type receptor"/>
    <property type="match status" value="3"/>
</dbReference>
<dbReference type="GO" id="GO:0005886">
    <property type="term" value="C:plasma membrane"/>
    <property type="evidence" value="ECO:0007669"/>
    <property type="project" value="UniProtKB-SubCell"/>
</dbReference>
<feature type="domain" description="Cadherin" evidence="19">
    <location>
        <begin position="311"/>
        <end position="410"/>
    </location>
</feature>
<evidence type="ECO:0000256" key="6">
    <source>
        <dbReference type="ARBA" id="ARBA00022729"/>
    </source>
</evidence>
<dbReference type="Gene3D" id="2.10.25.10">
    <property type="entry name" value="Laminin"/>
    <property type="match status" value="4"/>
</dbReference>
<evidence type="ECO:0000256" key="7">
    <source>
        <dbReference type="ARBA" id="ARBA00022737"/>
    </source>
</evidence>
<dbReference type="InterPro" id="IPR001791">
    <property type="entry name" value="Laminin_G"/>
</dbReference>
<dbReference type="PROSITE" id="PS00010">
    <property type="entry name" value="ASX_HYDROXYL"/>
    <property type="match status" value="1"/>
</dbReference>
<feature type="domain" description="EGF-like" evidence="18">
    <location>
        <begin position="4041"/>
        <end position="4077"/>
    </location>
</feature>
<gene>
    <name evidence="20" type="ORF">UPYG_G00213030</name>
</gene>
<dbReference type="FunFam" id="2.60.40.60:FF:000161">
    <property type="entry name" value="FAT atypical cadherin 1"/>
    <property type="match status" value="1"/>
</dbReference>
<feature type="domain" description="Cadherin" evidence="19">
    <location>
        <begin position="666"/>
        <end position="769"/>
    </location>
</feature>
<evidence type="ECO:0000313" key="20">
    <source>
        <dbReference type="EMBL" id="KAL0973926.1"/>
    </source>
</evidence>
<feature type="domain" description="Cadherin" evidence="19">
    <location>
        <begin position="2541"/>
        <end position="2747"/>
    </location>
</feature>
<evidence type="ECO:0000256" key="4">
    <source>
        <dbReference type="ARBA" id="ARBA00022536"/>
    </source>
</evidence>
<evidence type="ECO:0000256" key="1">
    <source>
        <dbReference type="ARBA" id="ARBA00004162"/>
    </source>
</evidence>
<feature type="domain" description="Cadherin" evidence="19">
    <location>
        <begin position="875"/>
        <end position="981"/>
    </location>
</feature>
<evidence type="ECO:0000256" key="8">
    <source>
        <dbReference type="ARBA" id="ARBA00022837"/>
    </source>
</evidence>
<dbReference type="FunFam" id="2.60.40.60:FF:000066">
    <property type="entry name" value="FAT atypical cadherin 1"/>
    <property type="match status" value="1"/>
</dbReference>
<dbReference type="SMART" id="SM00282">
    <property type="entry name" value="LamG"/>
    <property type="match status" value="1"/>
</dbReference>
<dbReference type="FunFam" id="2.60.40.60:FF:000084">
    <property type="entry name" value="FAT atypical cadherin 3"/>
    <property type="match status" value="1"/>
</dbReference>
<dbReference type="InterPro" id="IPR013320">
    <property type="entry name" value="ConA-like_dom_sf"/>
</dbReference>
<dbReference type="PROSITE" id="PS50025">
    <property type="entry name" value="LAM_G_DOMAIN"/>
    <property type="match status" value="1"/>
</dbReference>
<dbReference type="PROSITE" id="PS01186">
    <property type="entry name" value="EGF_2"/>
    <property type="match status" value="2"/>
</dbReference>
<dbReference type="EMBL" id="JAGEUA010000006">
    <property type="protein sequence ID" value="KAL0973926.1"/>
    <property type="molecule type" value="Genomic_DNA"/>
</dbReference>
<dbReference type="SMART" id="SM00181">
    <property type="entry name" value="EGF"/>
    <property type="match status" value="5"/>
</dbReference>
<evidence type="ECO:0000256" key="2">
    <source>
        <dbReference type="ARBA" id="ARBA00004479"/>
    </source>
</evidence>
<organism evidence="20 21">
    <name type="scientific">Umbra pygmaea</name>
    <name type="common">Eastern mudminnow</name>
    <dbReference type="NCBI Taxonomy" id="75934"/>
    <lineage>
        <taxon>Eukaryota</taxon>
        <taxon>Metazoa</taxon>
        <taxon>Chordata</taxon>
        <taxon>Craniata</taxon>
        <taxon>Vertebrata</taxon>
        <taxon>Euteleostomi</taxon>
        <taxon>Actinopterygii</taxon>
        <taxon>Neopterygii</taxon>
        <taxon>Teleostei</taxon>
        <taxon>Protacanthopterygii</taxon>
        <taxon>Esociformes</taxon>
        <taxon>Umbridae</taxon>
        <taxon>Umbra</taxon>
    </lineage>
</organism>
<feature type="domain" description="EGF-like" evidence="18">
    <location>
        <begin position="3737"/>
        <end position="3774"/>
    </location>
</feature>
<feature type="disulfide bond" evidence="15">
    <location>
        <begin position="3746"/>
        <end position="3763"/>
    </location>
</feature>
<dbReference type="FunFam" id="2.60.40.60:FF:000064">
    <property type="entry name" value="FAT atypical cadherin 1"/>
    <property type="match status" value="1"/>
</dbReference>
<dbReference type="Pfam" id="PF07645">
    <property type="entry name" value="EGF_CA"/>
    <property type="match status" value="1"/>
</dbReference>
<dbReference type="PANTHER" id="PTHR24027">
    <property type="entry name" value="CADHERIN-23"/>
    <property type="match status" value="1"/>
</dbReference>
<evidence type="ECO:0000256" key="13">
    <source>
        <dbReference type="ARBA" id="ARBA00023180"/>
    </source>
</evidence>
<feature type="domain" description="Cadherin" evidence="19">
    <location>
        <begin position="1215"/>
        <end position="1301"/>
    </location>
</feature>
<keyword evidence="9" id="KW-0130">Cell adhesion</keyword>
<dbReference type="Gene3D" id="2.60.40.60">
    <property type="entry name" value="Cadherins"/>
    <property type="match status" value="34"/>
</dbReference>
<feature type="domain" description="Cadherin" evidence="19">
    <location>
        <begin position="770"/>
        <end position="874"/>
    </location>
</feature>
<feature type="domain" description="Cadherin" evidence="19">
    <location>
        <begin position="3276"/>
        <end position="3380"/>
    </location>
</feature>
<keyword evidence="5 16" id="KW-0812">Transmembrane</keyword>
<keyword evidence="10 16" id="KW-1133">Transmembrane helix</keyword>
<evidence type="ECO:0000256" key="16">
    <source>
        <dbReference type="SAM" id="Phobius"/>
    </source>
</evidence>
<keyword evidence="11 16" id="KW-0472">Membrane</keyword>
<feature type="disulfide bond" evidence="15">
    <location>
        <begin position="3992"/>
        <end position="4001"/>
    </location>
</feature>
<dbReference type="FunFam" id="2.60.40.60:FF:000037">
    <property type="entry name" value="FAT atypical cadherin 1"/>
    <property type="match status" value="1"/>
</dbReference>
<feature type="domain" description="Cadherin" evidence="19">
    <location>
        <begin position="206"/>
        <end position="310"/>
    </location>
</feature>
<feature type="domain" description="EGF-like" evidence="18">
    <location>
        <begin position="4079"/>
        <end position="4117"/>
    </location>
</feature>
<dbReference type="CDD" id="cd00110">
    <property type="entry name" value="LamG"/>
    <property type="match status" value="1"/>
</dbReference>
<keyword evidence="8 14" id="KW-0106">Calcium</keyword>
<evidence type="ECO:0000256" key="12">
    <source>
        <dbReference type="ARBA" id="ARBA00023157"/>
    </source>
</evidence>
<dbReference type="InterPro" id="IPR002126">
    <property type="entry name" value="Cadherin-like_dom"/>
</dbReference>
<dbReference type="PROSITE" id="PS50268">
    <property type="entry name" value="CADHERIN_2"/>
    <property type="match status" value="33"/>
</dbReference>
<feature type="domain" description="Cadherin" evidence="19">
    <location>
        <begin position="3"/>
        <end position="91"/>
    </location>
</feature>
<keyword evidence="3" id="KW-1003">Cell membrane</keyword>
<feature type="domain" description="Cadherin" evidence="19">
    <location>
        <begin position="2026"/>
        <end position="2126"/>
    </location>
</feature>
<dbReference type="Pfam" id="PF02210">
    <property type="entry name" value="Laminin_G_2"/>
    <property type="match status" value="1"/>
</dbReference>
<feature type="disulfide bond" evidence="15">
    <location>
        <begin position="4107"/>
        <end position="4116"/>
    </location>
</feature>
<keyword evidence="6" id="KW-0732">Signal</keyword>
<dbReference type="GO" id="GO:0005509">
    <property type="term" value="F:calcium ion binding"/>
    <property type="evidence" value="ECO:0007669"/>
    <property type="project" value="UniProtKB-UniRule"/>
</dbReference>
<dbReference type="Pfam" id="PF00028">
    <property type="entry name" value="Cadherin"/>
    <property type="match status" value="26"/>
</dbReference>
<dbReference type="SUPFAM" id="SSF57196">
    <property type="entry name" value="EGF/Laminin"/>
    <property type="match status" value="4"/>
</dbReference>
<feature type="domain" description="Laminin G" evidence="17">
    <location>
        <begin position="3776"/>
        <end position="3960"/>
    </location>
</feature>
<feature type="domain" description="Cadherin" evidence="19">
    <location>
        <begin position="536"/>
        <end position="619"/>
    </location>
</feature>
<feature type="domain" description="Cadherin" evidence="19">
    <location>
        <begin position="990"/>
        <end position="1086"/>
    </location>
</feature>
<dbReference type="FunFam" id="2.60.40.60:FF:000065">
    <property type="entry name" value="FAT atypical cadherin 1"/>
    <property type="match status" value="1"/>
</dbReference>
<dbReference type="FunFam" id="2.60.40.60:FF:000071">
    <property type="entry name" value="FAT atypical cadherin 1"/>
    <property type="match status" value="1"/>
</dbReference>
<feature type="domain" description="Cadherin" evidence="19">
    <location>
        <begin position="3486"/>
        <end position="3588"/>
    </location>
</feature>
<evidence type="ECO:0000256" key="15">
    <source>
        <dbReference type="PROSITE-ProRule" id="PRU00076"/>
    </source>
</evidence>
<dbReference type="FunFam" id="2.60.40.60:FF:000041">
    <property type="entry name" value="FAT atypical cadherin 1"/>
    <property type="match status" value="1"/>
</dbReference>
<dbReference type="FunFam" id="2.60.40.60:FF:000026">
    <property type="entry name" value="FAT atypical cadherin 1"/>
    <property type="match status" value="2"/>
</dbReference>
<feature type="domain" description="Cadherin" evidence="19">
    <location>
        <begin position="2858"/>
        <end position="2963"/>
    </location>
</feature>
<dbReference type="CDD" id="cd00054">
    <property type="entry name" value="EGF_CA"/>
    <property type="match status" value="4"/>
</dbReference>
<dbReference type="Proteomes" id="UP001557470">
    <property type="component" value="Unassembled WGS sequence"/>
</dbReference>
<dbReference type="InterPro" id="IPR020894">
    <property type="entry name" value="Cadherin_CS"/>
</dbReference>
<feature type="domain" description="Cadherin" evidence="19">
    <location>
        <begin position="1924"/>
        <end position="2025"/>
    </location>
</feature>
<dbReference type="SUPFAM" id="SSF49313">
    <property type="entry name" value="Cadherin-like"/>
    <property type="match status" value="33"/>
</dbReference>
<feature type="domain" description="EGF-like" evidence="18">
    <location>
        <begin position="3965"/>
        <end position="4002"/>
    </location>
</feature>
<dbReference type="CDD" id="cd11304">
    <property type="entry name" value="Cadherin_repeat"/>
    <property type="match status" value="31"/>
</dbReference>
<feature type="domain" description="Cadherin" evidence="19">
    <location>
        <begin position="3171"/>
        <end position="3275"/>
    </location>
</feature>
<feature type="domain" description="Cadherin" evidence="19">
    <location>
        <begin position="411"/>
        <end position="517"/>
    </location>
</feature>
<dbReference type="InterPro" id="IPR049883">
    <property type="entry name" value="NOTCH1_EGF-like"/>
</dbReference>
<dbReference type="FunFam" id="2.60.40.60:FF:000021">
    <property type="entry name" value="FAT atypical cadherin 1"/>
    <property type="match status" value="2"/>
</dbReference>
<dbReference type="PROSITE" id="PS00022">
    <property type="entry name" value="EGF_1"/>
    <property type="match status" value="4"/>
</dbReference>
<feature type="domain" description="Cadherin" evidence="19">
    <location>
        <begin position="2228"/>
        <end position="2334"/>
    </location>
</feature>
<comment type="subcellular location">
    <subcellularLocation>
        <location evidence="1">Cell membrane</location>
        <topology evidence="1">Single-pass membrane protein</topology>
    </subcellularLocation>
    <subcellularLocation>
        <location evidence="2">Membrane</location>
        <topology evidence="2">Single-pass type I membrane protein</topology>
    </subcellularLocation>
</comment>
<feature type="transmembrane region" description="Helical" evidence="16">
    <location>
        <begin position="4138"/>
        <end position="4158"/>
    </location>
</feature>
<evidence type="ECO:0000256" key="10">
    <source>
        <dbReference type="ARBA" id="ARBA00022989"/>
    </source>
</evidence>
<feature type="disulfide bond" evidence="15">
    <location>
        <begin position="4030"/>
        <end position="4039"/>
    </location>
</feature>
<evidence type="ECO:0000256" key="5">
    <source>
        <dbReference type="ARBA" id="ARBA00022692"/>
    </source>
</evidence>
<keyword evidence="21" id="KW-1185">Reference proteome</keyword>
<dbReference type="FunFam" id="2.60.40.60:FF:000032">
    <property type="entry name" value="FAT atypical cadherin 1"/>
    <property type="match status" value="1"/>
</dbReference>
<dbReference type="FunFam" id="2.60.40.60:FF:000058">
    <property type="entry name" value="FAT atypical cadherin 3"/>
    <property type="match status" value="1"/>
</dbReference>
<dbReference type="FunFam" id="2.60.40.60:FF:000015">
    <property type="entry name" value="FAT atypical cadherin 1"/>
    <property type="match status" value="2"/>
</dbReference>
<feature type="domain" description="EGF-like" evidence="18">
    <location>
        <begin position="4004"/>
        <end position="4040"/>
    </location>
</feature>
<dbReference type="Gene3D" id="2.60.120.200">
    <property type="match status" value="1"/>
</dbReference>
<feature type="domain" description="Cadherin" evidence="19">
    <location>
        <begin position="1401"/>
        <end position="1506"/>
    </location>
</feature>
<dbReference type="InterPro" id="IPR000152">
    <property type="entry name" value="EGF-type_Asp/Asn_hydroxyl_site"/>
</dbReference>
<feature type="domain" description="Cadherin" evidence="19">
    <location>
        <begin position="1612"/>
        <end position="1709"/>
    </location>
</feature>
<dbReference type="FunFam" id="2.60.40.60:FF:000020">
    <property type="entry name" value="Dachsous cadherin-related 1b"/>
    <property type="match status" value="2"/>
</dbReference>
<dbReference type="PROSITE" id="PS01187">
    <property type="entry name" value="EGF_CA"/>
    <property type="match status" value="1"/>
</dbReference>
<feature type="domain" description="Cadherin" evidence="19">
    <location>
        <begin position="2127"/>
        <end position="2227"/>
    </location>
</feature>
<dbReference type="Pfam" id="PF00008">
    <property type="entry name" value="EGF"/>
    <property type="match status" value="1"/>
</dbReference>
<dbReference type="FunFam" id="2.60.40.60:FF:000067">
    <property type="entry name" value="FAT atypical cadherin 1"/>
    <property type="match status" value="1"/>
</dbReference>
<keyword evidence="4 15" id="KW-0245">EGF-like domain</keyword>
<feature type="domain" description="Cadherin" evidence="19">
    <location>
        <begin position="1507"/>
        <end position="1611"/>
    </location>
</feature>
<feature type="domain" description="Cadherin" evidence="19">
    <location>
        <begin position="1087"/>
        <end position="1192"/>
    </location>
</feature>
<evidence type="ECO:0000259" key="18">
    <source>
        <dbReference type="PROSITE" id="PS50026"/>
    </source>
</evidence>
<dbReference type="InterPro" id="IPR000742">
    <property type="entry name" value="EGF"/>
</dbReference>
<dbReference type="FunFam" id="2.10.25.10:FF:000057">
    <property type="entry name" value="protocadherin Fat 1 isoform X2"/>
    <property type="match status" value="1"/>
</dbReference>
<dbReference type="FunFam" id="2.60.40.60:FF:000080">
    <property type="entry name" value="FAT atypical cadherin 1"/>
    <property type="match status" value="1"/>
</dbReference>
<dbReference type="PROSITE" id="PS50026">
    <property type="entry name" value="EGF_3"/>
    <property type="match status" value="5"/>
</dbReference>
<feature type="domain" description="Cadherin" evidence="19">
    <location>
        <begin position="3381"/>
        <end position="3485"/>
    </location>
</feature>
<dbReference type="FunFam" id="2.60.40.60:FF:000052">
    <property type="entry name" value="FAT atypical cadherin 1"/>
    <property type="match status" value="1"/>
</dbReference>
<dbReference type="GO" id="GO:0009653">
    <property type="term" value="P:anatomical structure morphogenesis"/>
    <property type="evidence" value="ECO:0007669"/>
    <property type="project" value="UniProtKB-ARBA"/>
</dbReference>